<reference evidence="2" key="1">
    <citation type="submission" date="2018-06" db="EMBL/GenBank/DDBJ databases">
        <authorList>
            <person name="Zhirakovskaya E."/>
        </authorList>
    </citation>
    <scope>NUCLEOTIDE SEQUENCE</scope>
</reference>
<organism evidence="2">
    <name type="scientific">hydrothermal vent metagenome</name>
    <dbReference type="NCBI Taxonomy" id="652676"/>
    <lineage>
        <taxon>unclassified sequences</taxon>
        <taxon>metagenomes</taxon>
        <taxon>ecological metagenomes</taxon>
    </lineage>
</organism>
<dbReference type="InterPro" id="IPR036513">
    <property type="entry name" value="STAS_dom_sf"/>
</dbReference>
<dbReference type="EMBL" id="UOFF01000236">
    <property type="protein sequence ID" value="VAW56476.1"/>
    <property type="molecule type" value="Genomic_DNA"/>
</dbReference>
<dbReference type="InterPro" id="IPR002645">
    <property type="entry name" value="STAS_dom"/>
</dbReference>
<evidence type="ECO:0000259" key="1">
    <source>
        <dbReference type="PROSITE" id="PS50801"/>
    </source>
</evidence>
<protein>
    <recommendedName>
        <fullName evidence="1">STAS domain-containing protein</fullName>
    </recommendedName>
</protein>
<name>A0A3B0XIX2_9ZZZZ</name>
<sequence>MLKLEQHKSQVKLLGELNFETVAQLLNKSEIDFNCVENKLLKVDLSQVSSFNSASMALLIEWMKLSNQKGVQIKYSGVPEQLTKIAQAYGCSQVLPLTDEFKS</sequence>
<dbReference type="CDD" id="cd07043">
    <property type="entry name" value="STAS_anti-anti-sigma_factors"/>
    <property type="match status" value="1"/>
</dbReference>
<evidence type="ECO:0000313" key="2">
    <source>
        <dbReference type="EMBL" id="VAW56476.1"/>
    </source>
</evidence>
<dbReference type="SUPFAM" id="SSF52091">
    <property type="entry name" value="SpoIIaa-like"/>
    <property type="match status" value="1"/>
</dbReference>
<dbReference type="InterPro" id="IPR058548">
    <property type="entry name" value="MlaB-like_STAS"/>
</dbReference>
<gene>
    <name evidence="2" type="ORF">MNBD_GAMMA07-596</name>
</gene>
<dbReference type="Gene3D" id="3.30.750.24">
    <property type="entry name" value="STAS domain"/>
    <property type="match status" value="1"/>
</dbReference>
<feature type="domain" description="STAS" evidence="1">
    <location>
        <begin position="11"/>
        <end position="103"/>
    </location>
</feature>
<proteinExistence type="predicted"/>
<dbReference type="Pfam" id="PF13466">
    <property type="entry name" value="STAS_2"/>
    <property type="match status" value="1"/>
</dbReference>
<dbReference type="AlphaFoldDB" id="A0A3B0XIX2"/>
<dbReference type="PROSITE" id="PS50801">
    <property type="entry name" value="STAS"/>
    <property type="match status" value="1"/>
</dbReference>
<accession>A0A3B0XIX2</accession>